<organism evidence="3 4">
    <name type="scientific">Crotalaria pallida</name>
    <name type="common">Smooth rattlebox</name>
    <name type="synonym">Crotalaria striata</name>
    <dbReference type="NCBI Taxonomy" id="3830"/>
    <lineage>
        <taxon>Eukaryota</taxon>
        <taxon>Viridiplantae</taxon>
        <taxon>Streptophyta</taxon>
        <taxon>Embryophyta</taxon>
        <taxon>Tracheophyta</taxon>
        <taxon>Spermatophyta</taxon>
        <taxon>Magnoliopsida</taxon>
        <taxon>eudicotyledons</taxon>
        <taxon>Gunneridae</taxon>
        <taxon>Pentapetalae</taxon>
        <taxon>rosids</taxon>
        <taxon>fabids</taxon>
        <taxon>Fabales</taxon>
        <taxon>Fabaceae</taxon>
        <taxon>Papilionoideae</taxon>
        <taxon>50 kb inversion clade</taxon>
        <taxon>genistoids sensu lato</taxon>
        <taxon>core genistoids</taxon>
        <taxon>Crotalarieae</taxon>
        <taxon>Crotalaria</taxon>
    </lineage>
</organism>
<sequence>MAIFFCIPFVICILMNIKSYPYMCLRTHAKAEVAGKDMDPCKSCSLSIFHYKVLKIPYDQKPTTSSQHKYQTSSPNFSSHSNYQ</sequence>
<accession>A0AAN9ENR8</accession>
<evidence type="ECO:0000256" key="2">
    <source>
        <dbReference type="SAM" id="SignalP"/>
    </source>
</evidence>
<proteinExistence type="predicted"/>
<comment type="caution">
    <text evidence="3">The sequence shown here is derived from an EMBL/GenBank/DDBJ whole genome shotgun (WGS) entry which is preliminary data.</text>
</comment>
<protein>
    <submittedName>
        <fullName evidence="3">Uncharacterized protein</fullName>
    </submittedName>
</protein>
<dbReference type="EMBL" id="JAYWIO010000005">
    <property type="protein sequence ID" value="KAK7260443.1"/>
    <property type="molecule type" value="Genomic_DNA"/>
</dbReference>
<reference evidence="3 4" key="1">
    <citation type="submission" date="2024-01" db="EMBL/GenBank/DDBJ databases">
        <title>The genomes of 5 underutilized Papilionoideae crops provide insights into root nodulation and disease resistanc.</title>
        <authorList>
            <person name="Yuan L."/>
        </authorList>
    </citation>
    <scope>NUCLEOTIDE SEQUENCE [LARGE SCALE GENOMIC DNA]</scope>
    <source>
        <strain evidence="3">ZHUSHIDOU_FW_LH</strain>
        <tissue evidence="3">Leaf</tissue>
    </source>
</reference>
<keyword evidence="2" id="KW-0732">Signal</keyword>
<evidence type="ECO:0000256" key="1">
    <source>
        <dbReference type="SAM" id="MobiDB-lite"/>
    </source>
</evidence>
<name>A0AAN9ENR8_CROPI</name>
<keyword evidence="4" id="KW-1185">Reference proteome</keyword>
<feature type="chain" id="PRO_5042835671" evidence="2">
    <location>
        <begin position="20"/>
        <end position="84"/>
    </location>
</feature>
<feature type="signal peptide" evidence="2">
    <location>
        <begin position="1"/>
        <end position="19"/>
    </location>
</feature>
<feature type="region of interest" description="Disordered" evidence="1">
    <location>
        <begin position="61"/>
        <end position="84"/>
    </location>
</feature>
<gene>
    <name evidence="3" type="ORF">RIF29_26489</name>
</gene>
<evidence type="ECO:0000313" key="3">
    <source>
        <dbReference type="EMBL" id="KAK7260443.1"/>
    </source>
</evidence>
<dbReference type="AlphaFoldDB" id="A0AAN9ENR8"/>
<dbReference type="Proteomes" id="UP001372338">
    <property type="component" value="Unassembled WGS sequence"/>
</dbReference>
<evidence type="ECO:0000313" key="4">
    <source>
        <dbReference type="Proteomes" id="UP001372338"/>
    </source>
</evidence>